<proteinExistence type="predicted"/>
<evidence type="ECO:0000256" key="1">
    <source>
        <dbReference type="SAM" id="MobiDB-lite"/>
    </source>
</evidence>
<dbReference type="RefSeq" id="WP_235887204.1">
    <property type="nucleotide sequence ID" value="NZ_AP022593.1"/>
</dbReference>
<dbReference type="EMBL" id="AP022593">
    <property type="protein sequence ID" value="BBY50654.1"/>
    <property type="molecule type" value="Genomic_DNA"/>
</dbReference>
<keyword evidence="3" id="KW-1185">Reference proteome</keyword>
<protein>
    <submittedName>
        <fullName evidence="2">Uncharacterized protein</fullName>
    </submittedName>
</protein>
<sequence>MNTVLYAATNGAIYETRAYSKADIDQLVQSQGLQALTSFDRQFDFWFSPSTSRCQRRVNRSATELLLATTTLTAKTVPLLRGSVVIATHDADGDLDGLSWQQLDLLAMKNRSLHARDLRILERRIVRDERRQRRIAHAARPAATVSAPRVETRTPVGS</sequence>
<dbReference type="KEGG" id="marz:MARA_41220"/>
<geneLocation type="plasmid" evidence="3">
    <name>pjcm18538 dna</name>
</geneLocation>
<feature type="region of interest" description="Disordered" evidence="1">
    <location>
        <begin position="136"/>
        <end position="158"/>
    </location>
</feature>
<accession>A0A7I7S167</accession>
<organism evidence="2 3">
    <name type="scientific">Mycolicibacterium arabiense</name>
    <dbReference type="NCBI Taxonomy" id="1286181"/>
    <lineage>
        <taxon>Bacteria</taxon>
        <taxon>Bacillati</taxon>
        <taxon>Actinomycetota</taxon>
        <taxon>Actinomycetes</taxon>
        <taxon>Mycobacteriales</taxon>
        <taxon>Mycobacteriaceae</taxon>
        <taxon>Mycolicibacterium</taxon>
    </lineage>
</organism>
<reference evidence="2 3" key="1">
    <citation type="journal article" date="2019" name="Emerg. Microbes Infect.">
        <title>Comprehensive subspecies identification of 175 nontuberculous mycobacteria species based on 7547 genomic profiles.</title>
        <authorList>
            <person name="Matsumoto Y."/>
            <person name="Kinjo T."/>
            <person name="Motooka D."/>
            <person name="Nabeya D."/>
            <person name="Jung N."/>
            <person name="Uechi K."/>
            <person name="Horii T."/>
            <person name="Iida T."/>
            <person name="Fujita J."/>
            <person name="Nakamura S."/>
        </authorList>
    </citation>
    <scope>NUCLEOTIDE SEQUENCE [LARGE SCALE GENOMIC DNA]</scope>
    <source>
        <strain evidence="2 3">JCM 18538</strain>
    </source>
</reference>
<dbReference type="Proteomes" id="UP000467428">
    <property type="component" value="Chromosome"/>
</dbReference>
<dbReference type="AlphaFoldDB" id="A0A7I7S167"/>
<evidence type="ECO:0000313" key="3">
    <source>
        <dbReference type="Proteomes" id="UP000467428"/>
    </source>
</evidence>
<gene>
    <name evidence="2" type="ORF">MARA_41220</name>
</gene>
<evidence type="ECO:0000313" key="2">
    <source>
        <dbReference type="EMBL" id="BBY50654.1"/>
    </source>
</evidence>
<name>A0A7I7S167_9MYCO</name>